<gene>
    <name evidence="2" type="ORF">B7463_g8660</name>
</gene>
<keyword evidence="3" id="KW-1185">Reference proteome</keyword>
<reference evidence="2 3" key="1">
    <citation type="submission" date="2018-05" db="EMBL/GenBank/DDBJ databases">
        <title>Draft genome sequence of Scytalidium lignicola DSM 105466, a ubiquitous saprotrophic fungus.</title>
        <authorList>
            <person name="Buettner E."/>
            <person name="Gebauer A.M."/>
            <person name="Hofrichter M."/>
            <person name="Liers C."/>
            <person name="Kellner H."/>
        </authorList>
    </citation>
    <scope>NUCLEOTIDE SEQUENCE [LARGE SCALE GENOMIC DNA]</scope>
    <source>
        <strain evidence="2 3">DSM 105466</strain>
    </source>
</reference>
<dbReference type="AlphaFoldDB" id="A0A3E2H362"/>
<accession>A0A3E2H362</accession>
<proteinExistence type="predicted"/>
<organism evidence="2 3">
    <name type="scientific">Scytalidium lignicola</name>
    <name type="common">Hyphomycete</name>
    <dbReference type="NCBI Taxonomy" id="5539"/>
    <lineage>
        <taxon>Eukaryota</taxon>
        <taxon>Fungi</taxon>
        <taxon>Dikarya</taxon>
        <taxon>Ascomycota</taxon>
        <taxon>Pezizomycotina</taxon>
        <taxon>Leotiomycetes</taxon>
        <taxon>Leotiomycetes incertae sedis</taxon>
        <taxon>Scytalidium</taxon>
    </lineage>
</organism>
<comment type="caution">
    <text evidence="2">The sequence shown here is derived from an EMBL/GenBank/DDBJ whole genome shotgun (WGS) entry which is preliminary data.</text>
</comment>
<dbReference type="Proteomes" id="UP000258309">
    <property type="component" value="Unassembled WGS sequence"/>
</dbReference>
<sequence>MIILVVAAVNSNGEGYFECSYIPEPIDLPGGGSLRLMFDTPNVPVPDVQYNAKYEQSEFSNKTGVRFVESVMASGGRSPMHATSSVDLGRWRSVYSEGSEPRLGEQDLGTSKTGNGTGGSAIARDGDSI</sequence>
<name>A0A3E2H362_SCYLI</name>
<evidence type="ECO:0000313" key="2">
    <source>
        <dbReference type="EMBL" id="RFU27682.1"/>
    </source>
</evidence>
<evidence type="ECO:0000313" key="3">
    <source>
        <dbReference type="Proteomes" id="UP000258309"/>
    </source>
</evidence>
<dbReference type="STRING" id="5539.A0A3E2H362"/>
<feature type="non-terminal residue" evidence="2">
    <location>
        <position position="129"/>
    </location>
</feature>
<feature type="non-terminal residue" evidence="2">
    <location>
        <position position="1"/>
    </location>
</feature>
<dbReference type="OrthoDB" id="5840532at2759"/>
<feature type="region of interest" description="Disordered" evidence="1">
    <location>
        <begin position="97"/>
        <end position="129"/>
    </location>
</feature>
<evidence type="ECO:0000256" key="1">
    <source>
        <dbReference type="SAM" id="MobiDB-lite"/>
    </source>
</evidence>
<dbReference type="EMBL" id="NCSJ02000195">
    <property type="protein sequence ID" value="RFU27682.1"/>
    <property type="molecule type" value="Genomic_DNA"/>
</dbReference>
<protein>
    <submittedName>
        <fullName evidence="2">Uncharacterized protein</fullName>
    </submittedName>
</protein>